<dbReference type="GeneID" id="27325981"/>
<dbReference type="RefSeq" id="XP_016220027.1">
    <property type="nucleotide sequence ID" value="XM_016373116.1"/>
</dbReference>
<dbReference type="OrthoDB" id="5428890at2759"/>
<dbReference type="EMBL" id="KN847525">
    <property type="protein sequence ID" value="KIV88453.1"/>
    <property type="molecule type" value="Genomic_DNA"/>
</dbReference>
<keyword evidence="1" id="KW-0812">Transmembrane</keyword>
<feature type="transmembrane region" description="Helical" evidence="1">
    <location>
        <begin position="420"/>
        <end position="443"/>
    </location>
</feature>
<keyword evidence="1" id="KW-0472">Membrane</keyword>
<keyword evidence="1" id="KW-1133">Transmembrane helix</keyword>
<sequence>MFESLVNEKKVQWRWTRPFSPRKRKSVDLEASTMDTVLGNVTVIVHFSLDVLTNKRRTATDTVASRRFLAASAGIPVLAVISIHQKTYLEYIQHQADDVFRNRLCELMYAPPHDPPARMDQVFDILTGIVECANTTYHFGIDETLEHLVDRNLFAAPALEYPLQPKARATMFSIISWICMIYSPEAPAEPFALRMKADKSCDLDTTALDVAESQHSICETIQKFGSLLPVKGQATDADSSERDLYVSQLNYRSLSKIGKVRIVWVDNISSHLAFDPKKRILMIFALPSFCTVYETDHKTLSKIVSGYYDSYSQPDAFSVKSYLREVLASYHLIFGDESKAASLFKDIIKGAEEVTGIRDPYFDHFVEQNTGVMHSAGFYDQSNDFPILGPRLAKLQNYMLKQDAGTFGMLWYDRRSLLQWYTIWSVITFGGLSVFLTLIQIGIGAAQVQISMASNGTIT</sequence>
<dbReference type="VEuPathDB" id="FungiDB:PV10_08136"/>
<dbReference type="AlphaFoldDB" id="A0A0D1ZNW4"/>
<evidence type="ECO:0000313" key="2">
    <source>
        <dbReference type="EMBL" id="KIV88453.1"/>
    </source>
</evidence>
<organism evidence="2 3">
    <name type="scientific">Exophiala mesophila</name>
    <name type="common">Black yeast-like fungus</name>
    <dbReference type="NCBI Taxonomy" id="212818"/>
    <lineage>
        <taxon>Eukaryota</taxon>
        <taxon>Fungi</taxon>
        <taxon>Dikarya</taxon>
        <taxon>Ascomycota</taxon>
        <taxon>Pezizomycotina</taxon>
        <taxon>Eurotiomycetes</taxon>
        <taxon>Chaetothyriomycetidae</taxon>
        <taxon>Chaetothyriales</taxon>
        <taxon>Herpotrichiellaceae</taxon>
        <taxon>Exophiala</taxon>
    </lineage>
</organism>
<name>A0A0D1ZNW4_EXOME</name>
<reference evidence="2 3" key="1">
    <citation type="submission" date="2015-01" db="EMBL/GenBank/DDBJ databases">
        <title>The Genome Sequence of Exophiala mesophila CBS40295.</title>
        <authorList>
            <consortium name="The Broad Institute Genomics Platform"/>
            <person name="Cuomo C."/>
            <person name="de Hoog S."/>
            <person name="Gorbushina A."/>
            <person name="Stielow B."/>
            <person name="Teixiera M."/>
            <person name="Abouelleil A."/>
            <person name="Chapman S.B."/>
            <person name="Priest M."/>
            <person name="Young S.K."/>
            <person name="Wortman J."/>
            <person name="Nusbaum C."/>
            <person name="Birren B."/>
        </authorList>
    </citation>
    <scope>NUCLEOTIDE SEQUENCE [LARGE SCALE GENOMIC DNA]</scope>
    <source>
        <strain evidence="2 3">CBS 40295</strain>
    </source>
</reference>
<evidence type="ECO:0000256" key="1">
    <source>
        <dbReference type="SAM" id="Phobius"/>
    </source>
</evidence>
<dbReference type="HOGENOM" id="CLU_614019_0_0_1"/>
<accession>A0A0D1ZNW4</accession>
<dbReference type="Proteomes" id="UP000054302">
    <property type="component" value="Unassembled WGS sequence"/>
</dbReference>
<protein>
    <submittedName>
        <fullName evidence="2">Uncharacterized protein</fullName>
    </submittedName>
</protein>
<keyword evidence="3" id="KW-1185">Reference proteome</keyword>
<gene>
    <name evidence="2" type="ORF">PV10_08136</name>
</gene>
<dbReference type="OMA" id="CHFERER"/>
<evidence type="ECO:0000313" key="3">
    <source>
        <dbReference type="Proteomes" id="UP000054302"/>
    </source>
</evidence>
<proteinExistence type="predicted"/>